<feature type="region of interest" description="Disordered" evidence="1">
    <location>
        <begin position="1"/>
        <end position="66"/>
    </location>
</feature>
<evidence type="ECO:0000313" key="3">
    <source>
        <dbReference type="EMBL" id="SDT89850.1"/>
    </source>
</evidence>
<evidence type="ECO:0008006" key="5">
    <source>
        <dbReference type="Google" id="ProtNLM"/>
    </source>
</evidence>
<evidence type="ECO:0000256" key="2">
    <source>
        <dbReference type="SAM" id="Phobius"/>
    </source>
</evidence>
<keyword evidence="2" id="KW-0472">Membrane</keyword>
<dbReference type="RefSeq" id="WP_083314523.1">
    <property type="nucleotide sequence ID" value="NZ_LT629792.1"/>
</dbReference>
<organism evidence="3 4">
    <name type="scientific">Schaalia radingae</name>
    <dbReference type="NCBI Taxonomy" id="131110"/>
    <lineage>
        <taxon>Bacteria</taxon>
        <taxon>Bacillati</taxon>
        <taxon>Actinomycetota</taxon>
        <taxon>Actinomycetes</taxon>
        <taxon>Actinomycetales</taxon>
        <taxon>Actinomycetaceae</taxon>
        <taxon>Schaalia</taxon>
    </lineage>
</organism>
<dbReference type="Proteomes" id="UP000198976">
    <property type="component" value="Chromosome I"/>
</dbReference>
<evidence type="ECO:0000313" key="4">
    <source>
        <dbReference type="Proteomes" id="UP000198976"/>
    </source>
</evidence>
<keyword evidence="2" id="KW-0812">Transmembrane</keyword>
<feature type="transmembrane region" description="Helical" evidence="2">
    <location>
        <begin position="112"/>
        <end position="135"/>
    </location>
</feature>
<gene>
    <name evidence="3" type="ORF">SAMN04489714_0691</name>
</gene>
<reference evidence="3 4" key="1">
    <citation type="submission" date="2016-10" db="EMBL/GenBank/DDBJ databases">
        <authorList>
            <person name="Varghese N."/>
            <person name="Submissions S."/>
        </authorList>
    </citation>
    <scope>NUCLEOTIDE SEQUENCE [LARGE SCALE GENOMIC DNA]</scope>
    <source>
        <strain evidence="3 4">DSM 9169</strain>
    </source>
</reference>
<keyword evidence="2" id="KW-1133">Transmembrane helix</keyword>
<name>A0ABY0V6C0_9ACTO</name>
<feature type="compositionally biased region" description="Low complexity" evidence="1">
    <location>
        <begin position="28"/>
        <end position="65"/>
    </location>
</feature>
<feature type="transmembrane region" description="Helical" evidence="2">
    <location>
        <begin position="73"/>
        <end position="92"/>
    </location>
</feature>
<proteinExistence type="predicted"/>
<evidence type="ECO:0000256" key="1">
    <source>
        <dbReference type="SAM" id="MobiDB-lite"/>
    </source>
</evidence>
<sequence>MAMSQNTNTPPNYGQDNPNYGQENQYNSSGSDAYGSQSQQYQAGQPSPYGQPGQYQQASQYQQGANPVDTGSIGWAVLGFFVPIVGLVLWLVWKDQRPNDSRMSRNGFLASLIVFVVLMIIWFIIVAIVAASASVSMS</sequence>
<protein>
    <recommendedName>
        <fullName evidence="5">DUF4190 domain-containing protein</fullName>
    </recommendedName>
</protein>
<accession>A0ABY0V6C0</accession>
<feature type="compositionally biased region" description="Polar residues" evidence="1">
    <location>
        <begin position="1"/>
        <end position="27"/>
    </location>
</feature>
<dbReference type="EMBL" id="LT629792">
    <property type="protein sequence ID" value="SDT89850.1"/>
    <property type="molecule type" value="Genomic_DNA"/>
</dbReference>
<keyword evidence="4" id="KW-1185">Reference proteome</keyword>